<dbReference type="AlphaFoldDB" id="A0AAF3EDW9"/>
<keyword evidence="1" id="KW-0472">Membrane</keyword>
<dbReference type="Proteomes" id="UP000887575">
    <property type="component" value="Unassembled WGS sequence"/>
</dbReference>
<sequence>MIYISRLDRSVQEEYIGTYYPNSLNLLSYTNWVIIPPSIGNSYEIMFMWFFEVLLFNLIVALVIFQIIRLLRQYTFTMSPSTLKAHRHFVRALFIQALIPFIVYSTPVVIGLICALFGFQSDRNSSK</sequence>
<reference evidence="3" key="1">
    <citation type="submission" date="2024-02" db="UniProtKB">
        <authorList>
            <consortium name="WormBaseParasite"/>
        </authorList>
    </citation>
    <scope>IDENTIFICATION</scope>
</reference>
<evidence type="ECO:0008006" key="4">
    <source>
        <dbReference type="Google" id="ProtNLM"/>
    </source>
</evidence>
<accession>A0AAF3EDW9</accession>
<dbReference type="Pfam" id="PF10327">
    <property type="entry name" value="7TM_GPCR_Sri"/>
    <property type="match status" value="1"/>
</dbReference>
<evidence type="ECO:0000256" key="1">
    <source>
        <dbReference type="SAM" id="Phobius"/>
    </source>
</evidence>
<evidence type="ECO:0000313" key="3">
    <source>
        <dbReference type="WBParaSite" id="MBELARI_LOCUS12169"/>
    </source>
</evidence>
<feature type="transmembrane region" description="Helical" evidence="1">
    <location>
        <begin position="46"/>
        <end position="71"/>
    </location>
</feature>
<keyword evidence="2" id="KW-1185">Reference proteome</keyword>
<keyword evidence="1" id="KW-0812">Transmembrane</keyword>
<dbReference type="InterPro" id="IPR019429">
    <property type="entry name" value="7TM_GPCR_serpentine_rcpt_Sri"/>
</dbReference>
<dbReference type="WBParaSite" id="MBELARI_LOCUS12169">
    <property type="protein sequence ID" value="MBELARI_LOCUS12169"/>
    <property type="gene ID" value="MBELARI_LOCUS12169"/>
</dbReference>
<organism evidence="2 3">
    <name type="scientific">Mesorhabditis belari</name>
    <dbReference type="NCBI Taxonomy" id="2138241"/>
    <lineage>
        <taxon>Eukaryota</taxon>
        <taxon>Metazoa</taxon>
        <taxon>Ecdysozoa</taxon>
        <taxon>Nematoda</taxon>
        <taxon>Chromadorea</taxon>
        <taxon>Rhabditida</taxon>
        <taxon>Rhabditina</taxon>
        <taxon>Rhabditomorpha</taxon>
        <taxon>Rhabditoidea</taxon>
        <taxon>Rhabditidae</taxon>
        <taxon>Mesorhabditinae</taxon>
        <taxon>Mesorhabditis</taxon>
    </lineage>
</organism>
<name>A0AAF3EDW9_9BILA</name>
<protein>
    <recommendedName>
        <fullName evidence="4">G protein-coupled receptor</fullName>
    </recommendedName>
</protein>
<keyword evidence="1" id="KW-1133">Transmembrane helix</keyword>
<proteinExistence type="predicted"/>
<feature type="transmembrane region" description="Helical" evidence="1">
    <location>
        <begin position="92"/>
        <end position="119"/>
    </location>
</feature>
<evidence type="ECO:0000313" key="2">
    <source>
        <dbReference type="Proteomes" id="UP000887575"/>
    </source>
</evidence>